<reference evidence="2 3" key="1">
    <citation type="submission" date="2023-10" db="EMBL/GenBank/DDBJ databases">
        <title>The complete genome sequence of Methanoculleus palmolei DSM 4273.</title>
        <authorList>
            <person name="Lai S.-J."/>
            <person name="You Y.-T."/>
            <person name="Chen S.-C."/>
        </authorList>
    </citation>
    <scope>NUCLEOTIDE SEQUENCE [LARGE SCALE GENOMIC DNA]</scope>
    <source>
        <strain evidence="2 3">DSM 4273</strain>
    </source>
</reference>
<dbReference type="EMBL" id="CP137641">
    <property type="protein sequence ID" value="WOX56379.1"/>
    <property type="molecule type" value="Genomic_DNA"/>
</dbReference>
<keyword evidence="1" id="KW-0472">Membrane</keyword>
<feature type="transmembrane region" description="Helical" evidence="1">
    <location>
        <begin position="22"/>
        <end position="41"/>
    </location>
</feature>
<dbReference type="Proteomes" id="UP001626603">
    <property type="component" value="Chromosome"/>
</dbReference>
<feature type="transmembrane region" description="Helical" evidence="1">
    <location>
        <begin position="156"/>
        <end position="179"/>
    </location>
</feature>
<feature type="transmembrane region" description="Helical" evidence="1">
    <location>
        <begin position="101"/>
        <end position="124"/>
    </location>
</feature>
<evidence type="ECO:0000256" key="1">
    <source>
        <dbReference type="SAM" id="Phobius"/>
    </source>
</evidence>
<sequence>MATTTSGIGIGGFGTPVPLPRWLVLIQGIVALALGILLLAYPVGILLVLTVLLGIYWMINGIFVLASLYSDRSDRGWKTVVGVLGIIAGILVLAYPLYSTYLLPTFLAIIIGVEGLIIGAVHLVRGFSGAGTGAGVLGIVSIIFGIILIANPFIAALALVTVLAVLAIIGGALTIIIALRRPA</sequence>
<evidence type="ECO:0000313" key="2">
    <source>
        <dbReference type="EMBL" id="WOX56379.1"/>
    </source>
</evidence>
<keyword evidence="3" id="KW-1185">Reference proteome</keyword>
<feature type="transmembrane region" description="Helical" evidence="1">
    <location>
        <begin position="47"/>
        <end position="69"/>
    </location>
</feature>
<feature type="transmembrane region" description="Helical" evidence="1">
    <location>
        <begin position="76"/>
        <end position="95"/>
    </location>
</feature>
<protein>
    <submittedName>
        <fullName evidence="2">DUF308 domain-containing protein</fullName>
    </submittedName>
</protein>
<dbReference type="InterPro" id="IPR005325">
    <property type="entry name" value="DUF308_memb"/>
</dbReference>
<name>A0ABD8AA14_9EURY</name>
<dbReference type="InterPro" id="IPR052712">
    <property type="entry name" value="Acid_resist_chaperone_HdeD"/>
</dbReference>
<dbReference type="PANTHER" id="PTHR34989:SF1">
    <property type="entry name" value="PROTEIN HDED"/>
    <property type="match status" value="1"/>
</dbReference>
<feature type="transmembrane region" description="Helical" evidence="1">
    <location>
        <begin position="131"/>
        <end position="150"/>
    </location>
</feature>
<keyword evidence="1" id="KW-0812">Transmembrane</keyword>
<evidence type="ECO:0000313" key="3">
    <source>
        <dbReference type="Proteomes" id="UP001626603"/>
    </source>
</evidence>
<organism evidence="2 3">
    <name type="scientific">Methanoculleus palmolei</name>
    <dbReference type="NCBI Taxonomy" id="72612"/>
    <lineage>
        <taxon>Archaea</taxon>
        <taxon>Methanobacteriati</taxon>
        <taxon>Methanobacteriota</taxon>
        <taxon>Stenosarchaea group</taxon>
        <taxon>Methanomicrobia</taxon>
        <taxon>Methanomicrobiales</taxon>
        <taxon>Methanomicrobiaceae</taxon>
        <taxon>Methanoculleus</taxon>
    </lineage>
</organism>
<dbReference type="PANTHER" id="PTHR34989">
    <property type="entry name" value="PROTEIN HDED"/>
    <property type="match status" value="1"/>
</dbReference>
<gene>
    <name evidence="2" type="ORF">R6Y95_03345</name>
</gene>
<dbReference type="AlphaFoldDB" id="A0ABD8AA14"/>
<keyword evidence="1" id="KW-1133">Transmembrane helix</keyword>
<accession>A0ABD8AA14</accession>
<dbReference type="Pfam" id="PF03729">
    <property type="entry name" value="DUF308"/>
    <property type="match status" value="2"/>
</dbReference>
<proteinExistence type="predicted"/>